<feature type="compositionally biased region" description="Low complexity" evidence="1">
    <location>
        <begin position="46"/>
        <end position="69"/>
    </location>
</feature>
<reference evidence="3 4" key="1">
    <citation type="submission" date="2019-03" db="EMBL/GenBank/DDBJ databases">
        <title>Complete genome sequence of Ferrigenium kumadai strain An22, a microaerophilic iron-oxidizing bacterium isolated from a paddy field soil.</title>
        <authorList>
            <person name="Watanabe T."/>
            <person name="Asakawa S."/>
        </authorList>
    </citation>
    <scope>NUCLEOTIDE SEQUENCE [LARGE SCALE GENOMIC DNA]</scope>
    <source>
        <strain evidence="3 4">An22</strain>
    </source>
</reference>
<protein>
    <submittedName>
        <fullName evidence="3">Uncharacterized protein</fullName>
    </submittedName>
</protein>
<feature type="compositionally biased region" description="Basic and acidic residues" evidence="1">
    <location>
        <begin position="77"/>
        <end position="117"/>
    </location>
</feature>
<feature type="region of interest" description="Disordered" evidence="1">
    <location>
        <begin position="44"/>
        <end position="117"/>
    </location>
</feature>
<dbReference type="AlphaFoldDB" id="A0AAN1VZR5"/>
<feature type="chain" id="PRO_5043021901" evidence="2">
    <location>
        <begin position="23"/>
        <end position="117"/>
    </location>
</feature>
<dbReference type="RefSeq" id="WP_212784941.1">
    <property type="nucleotide sequence ID" value="NZ_AP019536.1"/>
</dbReference>
<keyword evidence="4" id="KW-1185">Reference proteome</keyword>
<dbReference type="Proteomes" id="UP001319121">
    <property type="component" value="Chromosome"/>
</dbReference>
<feature type="signal peptide" evidence="2">
    <location>
        <begin position="1"/>
        <end position="22"/>
    </location>
</feature>
<name>A0AAN1VZR5_9PROT</name>
<evidence type="ECO:0000313" key="3">
    <source>
        <dbReference type="EMBL" id="BBI99709.1"/>
    </source>
</evidence>
<keyword evidence="2" id="KW-0732">Signal</keyword>
<evidence type="ECO:0000313" key="4">
    <source>
        <dbReference type="Proteomes" id="UP001319121"/>
    </source>
</evidence>
<accession>A0AAN1VZR5</accession>
<organism evidence="3 4">
    <name type="scientific">Ferrigenium kumadai</name>
    <dbReference type="NCBI Taxonomy" id="1682490"/>
    <lineage>
        <taxon>Bacteria</taxon>
        <taxon>Pseudomonadati</taxon>
        <taxon>Pseudomonadota</taxon>
        <taxon>Betaproteobacteria</taxon>
        <taxon>Nitrosomonadales</taxon>
        <taxon>Gallionellaceae</taxon>
        <taxon>Ferrigenium</taxon>
    </lineage>
</organism>
<gene>
    <name evidence="3" type="ORF">FGKAn22_14020</name>
</gene>
<dbReference type="KEGG" id="fku:FGKAn22_14020"/>
<proteinExistence type="predicted"/>
<evidence type="ECO:0000256" key="2">
    <source>
        <dbReference type="SAM" id="SignalP"/>
    </source>
</evidence>
<evidence type="ECO:0000256" key="1">
    <source>
        <dbReference type="SAM" id="MobiDB-lite"/>
    </source>
</evidence>
<dbReference type="EMBL" id="AP019536">
    <property type="protein sequence ID" value="BBI99709.1"/>
    <property type="molecule type" value="Genomic_DNA"/>
</dbReference>
<sequence length="117" mass="12492">MKQSAKIIWCGVALAWLQGATAGELAVSEQAGAIVLESVTAPADTAQGQAQAPSSAPPSAQQDQNASSSERVPIKANYEKVDRTRIEKRLSDREARTRSRSLEAEKDAAERAAKTQQ</sequence>